<protein>
    <submittedName>
        <fullName evidence="2">Uncharacterized protein</fullName>
    </submittedName>
</protein>
<proteinExistence type="predicted"/>
<evidence type="ECO:0000313" key="2">
    <source>
        <dbReference type="EMBL" id="WEW59946.1"/>
    </source>
</evidence>
<reference evidence="2" key="1">
    <citation type="submission" date="2023-03" db="EMBL/GenBank/DDBJ databases">
        <title>Emydomyces testavorans Genome Sequence.</title>
        <authorList>
            <person name="Hoyer L."/>
        </authorList>
    </citation>
    <scope>NUCLEOTIDE SEQUENCE</scope>
    <source>
        <strain evidence="2">16-2883</strain>
    </source>
</reference>
<evidence type="ECO:0000256" key="1">
    <source>
        <dbReference type="SAM" id="MobiDB-lite"/>
    </source>
</evidence>
<evidence type="ECO:0000313" key="3">
    <source>
        <dbReference type="Proteomes" id="UP001219355"/>
    </source>
</evidence>
<sequence length="153" mass="16281">MITSSSASNRHSAYLPLELTEPSNTDPDIDAGSVLHLNHGYDGDSENDSDAEDNESASTGELAGIYLGVLNVYTTLPQFVGTFISWIVFSILEPNKTPIQSGTETNTGPSKSKVGQWINLNAKGPDGIAVCLFIGATSAMIAAEATRRLKHVR</sequence>
<gene>
    <name evidence="2" type="ORF">PRK78_005428</name>
</gene>
<feature type="compositionally biased region" description="Acidic residues" evidence="1">
    <location>
        <begin position="43"/>
        <end position="55"/>
    </location>
</feature>
<keyword evidence="3" id="KW-1185">Reference proteome</keyword>
<dbReference type="AlphaFoldDB" id="A0AAF0DM28"/>
<feature type="region of interest" description="Disordered" evidence="1">
    <location>
        <begin position="19"/>
        <end position="57"/>
    </location>
</feature>
<dbReference type="EMBL" id="CP120629">
    <property type="protein sequence ID" value="WEW59946.1"/>
    <property type="molecule type" value="Genomic_DNA"/>
</dbReference>
<organism evidence="2 3">
    <name type="scientific">Emydomyces testavorans</name>
    <dbReference type="NCBI Taxonomy" id="2070801"/>
    <lineage>
        <taxon>Eukaryota</taxon>
        <taxon>Fungi</taxon>
        <taxon>Dikarya</taxon>
        <taxon>Ascomycota</taxon>
        <taxon>Pezizomycotina</taxon>
        <taxon>Eurotiomycetes</taxon>
        <taxon>Eurotiomycetidae</taxon>
        <taxon>Onygenales</taxon>
        <taxon>Nannizziopsiaceae</taxon>
        <taxon>Emydomyces</taxon>
    </lineage>
</organism>
<accession>A0AAF0DM28</accession>
<name>A0AAF0DM28_9EURO</name>
<dbReference type="Proteomes" id="UP001219355">
    <property type="component" value="Chromosome 3"/>
</dbReference>